<proteinExistence type="predicted"/>
<dbReference type="Proteomes" id="UP000606194">
    <property type="component" value="Unassembled WGS sequence"/>
</dbReference>
<evidence type="ECO:0000259" key="1">
    <source>
        <dbReference type="Pfam" id="PF13613"/>
    </source>
</evidence>
<dbReference type="Pfam" id="PF13613">
    <property type="entry name" value="HTH_Tnp_4"/>
    <property type="match status" value="1"/>
</dbReference>
<gene>
    <name evidence="2" type="ORF">GCM10010269_78340</name>
</gene>
<protein>
    <recommendedName>
        <fullName evidence="1">Transposase Helix-turn-helix domain-containing protein</fullName>
    </recommendedName>
</protein>
<dbReference type="EMBL" id="BMTL01000054">
    <property type="protein sequence ID" value="GGS28055.1"/>
    <property type="molecule type" value="Genomic_DNA"/>
</dbReference>
<keyword evidence="3" id="KW-1185">Reference proteome</keyword>
<name>A0A918LBT2_9ACTN</name>
<feature type="domain" description="Transposase Helix-turn-helix" evidence="1">
    <location>
        <begin position="25"/>
        <end position="63"/>
    </location>
</feature>
<evidence type="ECO:0000313" key="3">
    <source>
        <dbReference type="Proteomes" id="UP000606194"/>
    </source>
</evidence>
<comment type="caution">
    <text evidence="2">The sequence shown here is derived from an EMBL/GenBank/DDBJ whole genome shotgun (WGS) entry which is preliminary data.</text>
</comment>
<dbReference type="AlphaFoldDB" id="A0A918LBT2"/>
<dbReference type="InterPro" id="IPR027805">
    <property type="entry name" value="Transposase_HTH_dom"/>
</dbReference>
<reference evidence="2" key="2">
    <citation type="submission" date="2020-09" db="EMBL/GenBank/DDBJ databases">
        <authorList>
            <person name="Sun Q."/>
            <person name="Ohkuma M."/>
        </authorList>
    </citation>
    <scope>NUCLEOTIDE SEQUENCE</scope>
    <source>
        <strain evidence="2">JCM 4386</strain>
    </source>
</reference>
<reference evidence="2" key="1">
    <citation type="journal article" date="2014" name="Int. J. Syst. Evol. Microbiol.">
        <title>Complete genome sequence of Corynebacterium casei LMG S-19264T (=DSM 44701T), isolated from a smear-ripened cheese.</title>
        <authorList>
            <consortium name="US DOE Joint Genome Institute (JGI-PGF)"/>
            <person name="Walter F."/>
            <person name="Albersmeier A."/>
            <person name="Kalinowski J."/>
            <person name="Ruckert C."/>
        </authorList>
    </citation>
    <scope>NUCLEOTIDE SEQUENCE</scope>
    <source>
        <strain evidence="2">JCM 4386</strain>
    </source>
</reference>
<organism evidence="2 3">
    <name type="scientific">Streptomyces humidus</name>
    <dbReference type="NCBI Taxonomy" id="52259"/>
    <lineage>
        <taxon>Bacteria</taxon>
        <taxon>Bacillati</taxon>
        <taxon>Actinomycetota</taxon>
        <taxon>Actinomycetes</taxon>
        <taxon>Kitasatosporales</taxon>
        <taxon>Streptomycetaceae</taxon>
        <taxon>Streptomyces</taxon>
    </lineage>
</organism>
<accession>A0A918LBT2</accession>
<evidence type="ECO:0000313" key="2">
    <source>
        <dbReference type="EMBL" id="GGS28055.1"/>
    </source>
</evidence>
<sequence length="109" mass="11923">MAELTANHFYCQPGSRATGPLLPGVYLRRHDLLEQLAAGFGISVGTAHVYVAAVVDLLADRAPGLLRALREAEGPWLPGFREMREHIPTMTFGFQLPPPRHRTGARPAP</sequence>